<proteinExistence type="predicted"/>
<protein>
    <submittedName>
        <fullName evidence="5">OmpA/MotB domain protein</fullName>
    </submittedName>
</protein>
<dbReference type="PANTHER" id="PTHR30329">
    <property type="entry name" value="STATOR ELEMENT OF FLAGELLAR MOTOR COMPLEX"/>
    <property type="match status" value="1"/>
</dbReference>
<evidence type="ECO:0000313" key="5">
    <source>
        <dbReference type="EMBL" id="AFZ12766.1"/>
    </source>
</evidence>
<evidence type="ECO:0000256" key="1">
    <source>
        <dbReference type="PROSITE-ProRule" id="PRU00473"/>
    </source>
</evidence>
<dbReference type="PANTHER" id="PTHR30329:SF21">
    <property type="entry name" value="LIPOPROTEIN YIAD-RELATED"/>
    <property type="match status" value="1"/>
</dbReference>
<reference evidence="5 6" key="1">
    <citation type="submission" date="2012-06" db="EMBL/GenBank/DDBJ databases">
        <title>Finished chromosome of genome of Crinalium epipsammum PCC 9333.</title>
        <authorList>
            <consortium name="US DOE Joint Genome Institute"/>
            <person name="Gugger M."/>
            <person name="Coursin T."/>
            <person name="Rippka R."/>
            <person name="Tandeau De Marsac N."/>
            <person name="Huntemann M."/>
            <person name="Wei C.-L."/>
            <person name="Han J."/>
            <person name="Detter J.C."/>
            <person name="Han C."/>
            <person name="Tapia R."/>
            <person name="Davenport K."/>
            <person name="Daligault H."/>
            <person name="Erkkila T."/>
            <person name="Gu W."/>
            <person name="Munk A.C.C."/>
            <person name="Teshima H."/>
            <person name="Xu Y."/>
            <person name="Chain P."/>
            <person name="Chen A."/>
            <person name="Krypides N."/>
            <person name="Mavromatis K."/>
            <person name="Markowitz V."/>
            <person name="Szeto E."/>
            <person name="Ivanova N."/>
            <person name="Mikhailova N."/>
            <person name="Ovchinnikova G."/>
            <person name="Pagani I."/>
            <person name="Pati A."/>
            <person name="Goodwin L."/>
            <person name="Peters L."/>
            <person name="Pitluck S."/>
            <person name="Woyke T."/>
            <person name="Kerfeld C."/>
        </authorList>
    </citation>
    <scope>NUCLEOTIDE SEQUENCE [LARGE SCALE GENOMIC DNA]</scope>
    <source>
        <strain evidence="5 6">PCC 9333</strain>
    </source>
</reference>
<evidence type="ECO:0000256" key="3">
    <source>
        <dbReference type="SAM" id="Phobius"/>
    </source>
</evidence>
<dbReference type="EMBL" id="CP003620">
    <property type="protein sequence ID" value="AFZ12766.1"/>
    <property type="molecule type" value="Genomic_DNA"/>
</dbReference>
<keyword evidence="2" id="KW-0175">Coiled coil</keyword>
<dbReference type="STRING" id="1173022.Cri9333_1883"/>
<keyword evidence="6" id="KW-1185">Reference proteome</keyword>
<feature type="coiled-coil region" evidence="2">
    <location>
        <begin position="47"/>
        <end position="74"/>
    </location>
</feature>
<name>K9VXS8_9CYAN</name>
<dbReference type="InterPro" id="IPR036737">
    <property type="entry name" value="OmpA-like_sf"/>
</dbReference>
<keyword evidence="1 3" id="KW-0472">Membrane</keyword>
<keyword evidence="3" id="KW-1133">Transmembrane helix</keyword>
<dbReference type="GO" id="GO:0016020">
    <property type="term" value="C:membrane"/>
    <property type="evidence" value="ECO:0007669"/>
    <property type="project" value="UniProtKB-UniRule"/>
</dbReference>
<organism evidence="5 6">
    <name type="scientific">Crinalium epipsammum PCC 9333</name>
    <dbReference type="NCBI Taxonomy" id="1173022"/>
    <lineage>
        <taxon>Bacteria</taxon>
        <taxon>Bacillati</taxon>
        <taxon>Cyanobacteriota</taxon>
        <taxon>Cyanophyceae</taxon>
        <taxon>Gomontiellales</taxon>
        <taxon>Gomontiellaceae</taxon>
        <taxon>Crinalium</taxon>
    </lineage>
</organism>
<dbReference type="AlphaFoldDB" id="K9VXS8"/>
<dbReference type="Pfam" id="PF00691">
    <property type="entry name" value="OmpA"/>
    <property type="match status" value="1"/>
</dbReference>
<evidence type="ECO:0000259" key="4">
    <source>
        <dbReference type="PROSITE" id="PS51123"/>
    </source>
</evidence>
<feature type="domain" description="OmpA-like" evidence="4">
    <location>
        <begin position="93"/>
        <end position="222"/>
    </location>
</feature>
<dbReference type="RefSeq" id="WP_015202883.1">
    <property type="nucleotide sequence ID" value="NC_019753.1"/>
</dbReference>
<evidence type="ECO:0000256" key="2">
    <source>
        <dbReference type="SAM" id="Coils"/>
    </source>
</evidence>
<dbReference type="InterPro" id="IPR006665">
    <property type="entry name" value="OmpA-like"/>
</dbReference>
<dbReference type="SUPFAM" id="SSF103088">
    <property type="entry name" value="OmpA-like"/>
    <property type="match status" value="1"/>
</dbReference>
<dbReference type="OrthoDB" id="9805566at2"/>
<dbReference type="PATRIC" id="fig|1173022.3.peg.2032"/>
<dbReference type="InterPro" id="IPR050330">
    <property type="entry name" value="Bact_OuterMem_StrucFunc"/>
</dbReference>
<dbReference type="HOGENOM" id="CLU_016890_2_2_3"/>
<dbReference type="eggNOG" id="COG2885">
    <property type="taxonomic scope" value="Bacteria"/>
</dbReference>
<accession>K9VXS8</accession>
<dbReference type="Gene3D" id="3.30.1330.60">
    <property type="entry name" value="OmpA-like domain"/>
    <property type="match status" value="1"/>
</dbReference>
<gene>
    <name evidence="5" type="ORF">Cri9333_1883</name>
</gene>
<dbReference type="CDD" id="cd07185">
    <property type="entry name" value="OmpA_C-like"/>
    <property type="match status" value="1"/>
</dbReference>
<dbReference type="Proteomes" id="UP000010472">
    <property type="component" value="Chromosome"/>
</dbReference>
<sequence length="239" mass="27131">MSNFSQFDVEPEVEEQDDSSFLLSIGDLMSGLLMLFALLFIIVQMQLSERIQEVKRLETELAAYKKAIDELPIRILNAINGNVGGKGVFIVDPKTGDVSIAERLLFDEGSAELKPEGKKFLQEFIPVYSQVIFSNNKFDEQITRIVIEGHTSSEGSDKVNLELSLRRSLSVSDYIFSNQLNFKTKGQLRNKILAAGRGEIDANQKIDNPSDRKVVFRFQFKREDFSKWFPKTRSPVSQP</sequence>
<feature type="transmembrane region" description="Helical" evidence="3">
    <location>
        <begin position="20"/>
        <end position="43"/>
    </location>
</feature>
<keyword evidence="3" id="KW-0812">Transmembrane</keyword>
<dbReference type="PROSITE" id="PS51123">
    <property type="entry name" value="OMPA_2"/>
    <property type="match status" value="1"/>
</dbReference>
<dbReference type="KEGG" id="cep:Cri9333_1883"/>
<evidence type="ECO:0000313" key="6">
    <source>
        <dbReference type="Proteomes" id="UP000010472"/>
    </source>
</evidence>